<dbReference type="AlphaFoldDB" id="A0A6C8DGH1"/>
<sequence>NYHDLAKHYALKLDAKEFLNRFCALENDIFMPLYPECKEFVQFYYDLYEKIGNEIDNSGEFERYKMQKKS</sequence>
<name>A0A6C8DGH1_CAMCO</name>
<gene>
    <name evidence="2" type="ORF">GZ724_001901</name>
</gene>
<dbReference type="EMBL" id="AANOGJ010000086">
    <property type="protein sequence ID" value="EDP7464024.1"/>
    <property type="molecule type" value="Genomic_DNA"/>
</dbReference>
<proteinExistence type="predicted"/>
<dbReference type="InterPro" id="IPR057219">
    <property type="entry name" value="DUF7897"/>
</dbReference>
<evidence type="ECO:0000259" key="1">
    <source>
        <dbReference type="Pfam" id="PF25448"/>
    </source>
</evidence>
<reference evidence="2" key="1">
    <citation type="submission" date="2020-02" db="EMBL/GenBank/DDBJ databases">
        <authorList>
            <consortium name="NARMS: The National Antimicrobial Resistance Monitoring System"/>
        </authorList>
    </citation>
    <scope>NUCLEOTIDE SEQUENCE</scope>
    <source>
        <strain evidence="2">FSIS12028263</strain>
    </source>
</reference>
<accession>A0A6C8DGH1</accession>
<organism evidence="2">
    <name type="scientific">Campylobacter coli</name>
    <dbReference type="NCBI Taxonomy" id="195"/>
    <lineage>
        <taxon>Bacteria</taxon>
        <taxon>Pseudomonadati</taxon>
        <taxon>Campylobacterota</taxon>
        <taxon>Epsilonproteobacteria</taxon>
        <taxon>Campylobacterales</taxon>
        <taxon>Campylobacteraceae</taxon>
        <taxon>Campylobacter</taxon>
    </lineage>
</organism>
<protein>
    <recommendedName>
        <fullName evidence="1">DUF7897 domain-containing protein</fullName>
    </recommendedName>
</protein>
<feature type="non-terminal residue" evidence="2">
    <location>
        <position position="1"/>
    </location>
</feature>
<evidence type="ECO:0000313" key="2">
    <source>
        <dbReference type="EMBL" id="EDP7464024.1"/>
    </source>
</evidence>
<dbReference type="Pfam" id="PF25448">
    <property type="entry name" value="DUF7897"/>
    <property type="match status" value="1"/>
</dbReference>
<feature type="domain" description="DUF7897" evidence="1">
    <location>
        <begin position="1"/>
        <end position="56"/>
    </location>
</feature>
<comment type="caution">
    <text evidence="2">The sequence shown here is derived from an EMBL/GenBank/DDBJ whole genome shotgun (WGS) entry which is preliminary data.</text>
</comment>